<evidence type="ECO:0000256" key="3">
    <source>
        <dbReference type="ARBA" id="ARBA00023082"/>
    </source>
</evidence>
<dbReference type="Proteomes" id="UP000529417">
    <property type="component" value="Unassembled WGS sequence"/>
</dbReference>
<keyword evidence="3" id="KW-0731">Sigma factor</keyword>
<accession>A0A7Z0HYI6</accession>
<reference evidence="7 8" key="1">
    <citation type="journal article" date="2000" name="Arch. Microbiol.">
        <title>Rhodobaca bogoriensis gen. nov. and sp. nov., an alkaliphilic purple nonsulfur bacterium from African Rift Valley soda lakes.</title>
        <authorList>
            <person name="Milford A.D."/>
            <person name="Achenbach L.A."/>
            <person name="Jung D.O."/>
            <person name="Madigan M.T."/>
        </authorList>
    </citation>
    <scope>NUCLEOTIDE SEQUENCE [LARGE SCALE GENOMIC DNA]</scope>
    <source>
        <strain evidence="7 8">2376</strain>
    </source>
</reference>
<evidence type="ECO:0000256" key="2">
    <source>
        <dbReference type="ARBA" id="ARBA00023015"/>
    </source>
</evidence>
<evidence type="ECO:0000256" key="1">
    <source>
        <dbReference type="ARBA" id="ARBA00010641"/>
    </source>
</evidence>
<name>A0A7Z0HYI6_9RHOB</name>
<dbReference type="NCBIfam" id="TIGR02937">
    <property type="entry name" value="sigma70-ECF"/>
    <property type="match status" value="1"/>
</dbReference>
<dbReference type="PANTHER" id="PTHR43133">
    <property type="entry name" value="RNA POLYMERASE ECF-TYPE SIGMA FACTO"/>
    <property type="match status" value="1"/>
</dbReference>
<dbReference type="SUPFAM" id="SSF88946">
    <property type="entry name" value="Sigma2 domain of RNA polymerase sigma factors"/>
    <property type="match status" value="1"/>
</dbReference>
<evidence type="ECO:0000313" key="7">
    <source>
        <dbReference type="EMBL" id="NYS24613.1"/>
    </source>
</evidence>
<dbReference type="SUPFAM" id="SSF88659">
    <property type="entry name" value="Sigma3 and sigma4 domains of RNA polymerase sigma factors"/>
    <property type="match status" value="1"/>
</dbReference>
<keyword evidence="4" id="KW-0804">Transcription</keyword>
<dbReference type="GO" id="GO:0016987">
    <property type="term" value="F:sigma factor activity"/>
    <property type="evidence" value="ECO:0007669"/>
    <property type="project" value="UniProtKB-KW"/>
</dbReference>
<dbReference type="InterPro" id="IPR013249">
    <property type="entry name" value="RNA_pol_sigma70_r4_t2"/>
</dbReference>
<dbReference type="Pfam" id="PF04542">
    <property type="entry name" value="Sigma70_r2"/>
    <property type="match status" value="1"/>
</dbReference>
<dbReference type="GO" id="GO:0003677">
    <property type="term" value="F:DNA binding"/>
    <property type="evidence" value="ECO:0007669"/>
    <property type="project" value="InterPro"/>
</dbReference>
<dbReference type="RefSeq" id="WP_179905316.1">
    <property type="nucleotide sequence ID" value="NZ_JACBXS010000009.1"/>
</dbReference>
<dbReference type="AlphaFoldDB" id="A0A7Z0HYI6"/>
<dbReference type="PANTHER" id="PTHR43133:SF25">
    <property type="entry name" value="RNA POLYMERASE SIGMA FACTOR RFAY-RELATED"/>
    <property type="match status" value="1"/>
</dbReference>
<dbReference type="InterPro" id="IPR007627">
    <property type="entry name" value="RNA_pol_sigma70_r2"/>
</dbReference>
<proteinExistence type="inferred from homology"/>
<dbReference type="InterPro" id="IPR013325">
    <property type="entry name" value="RNA_pol_sigma_r2"/>
</dbReference>
<comment type="similarity">
    <text evidence="1">Belongs to the sigma-70 factor family. ECF subfamily.</text>
</comment>
<sequence length="180" mass="19891">MLDDIHQTWLLQSRRQLFGYACALCADTASAEDLYQDTMVRAMSAASVPDDPTAYRVWLFRILRNLWIDRLRAAGRLPDVDDGAEVDQMPSGQGGDQVVNALAVRQAFGRLSKAHRDILALVDICGFSYADAAQMLDVPPGTIMSRISRARAALAARMQEDRSVVALPLHHAARRKGQRA</sequence>
<dbReference type="InterPro" id="IPR014284">
    <property type="entry name" value="RNA_pol_sigma-70_dom"/>
</dbReference>
<evidence type="ECO:0000259" key="6">
    <source>
        <dbReference type="Pfam" id="PF08281"/>
    </source>
</evidence>
<gene>
    <name evidence="7" type="ORF">HUK65_06375</name>
</gene>
<dbReference type="EMBL" id="JACBXS010000009">
    <property type="protein sequence ID" value="NYS24613.1"/>
    <property type="molecule type" value="Genomic_DNA"/>
</dbReference>
<dbReference type="Pfam" id="PF08281">
    <property type="entry name" value="Sigma70_r4_2"/>
    <property type="match status" value="1"/>
</dbReference>
<organism evidence="7 8">
    <name type="scientific">Rhabdonatronobacter sediminivivens</name>
    <dbReference type="NCBI Taxonomy" id="2743469"/>
    <lineage>
        <taxon>Bacteria</taxon>
        <taxon>Pseudomonadati</taxon>
        <taxon>Pseudomonadota</taxon>
        <taxon>Alphaproteobacteria</taxon>
        <taxon>Rhodobacterales</taxon>
        <taxon>Paracoccaceae</taxon>
        <taxon>Rhabdonatronobacter</taxon>
    </lineage>
</organism>
<dbReference type="InterPro" id="IPR039425">
    <property type="entry name" value="RNA_pol_sigma-70-like"/>
</dbReference>
<feature type="domain" description="RNA polymerase sigma-70 region 2" evidence="5">
    <location>
        <begin position="13"/>
        <end position="76"/>
    </location>
</feature>
<protein>
    <submittedName>
        <fullName evidence="7">RNA polymerase sigma factor</fullName>
    </submittedName>
</protein>
<dbReference type="InterPro" id="IPR013324">
    <property type="entry name" value="RNA_pol_sigma_r3/r4-like"/>
</dbReference>
<keyword evidence="8" id="KW-1185">Reference proteome</keyword>
<evidence type="ECO:0000256" key="4">
    <source>
        <dbReference type="ARBA" id="ARBA00023163"/>
    </source>
</evidence>
<feature type="domain" description="RNA polymerase sigma factor 70 region 4 type 2" evidence="6">
    <location>
        <begin position="102"/>
        <end position="154"/>
    </location>
</feature>
<evidence type="ECO:0000313" key="8">
    <source>
        <dbReference type="Proteomes" id="UP000529417"/>
    </source>
</evidence>
<dbReference type="Gene3D" id="1.10.10.10">
    <property type="entry name" value="Winged helix-like DNA-binding domain superfamily/Winged helix DNA-binding domain"/>
    <property type="match status" value="1"/>
</dbReference>
<dbReference type="GO" id="GO:0006352">
    <property type="term" value="P:DNA-templated transcription initiation"/>
    <property type="evidence" value="ECO:0007669"/>
    <property type="project" value="InterPro"/>
</dbReference>
<keyword evidence="2" id="KW-0805">Transcription regulation</keyword>
<dbReference type="Gene3D" id="1.10.1740.10">
    <property type="match status" value="1"/>
</dbReference>
<dbReference type="InterPro" id="IPR036388">
    <property type="entry name" value="WH-like_DNA-bd_sf"/>
</dbReference>
<comment type="caution">
    <text evidence="7">The sequence shown here is derived from an EMBL/GenBank/DDBJ whole genome shotgun (WGS) entry which is preliminary data.</text>
</comment>
<evidence type="ECO:0000259" key="5">
    <source>
        <dbReference type="Pfam" id="PF04542"/>
    </source>
</evidence>